<organism evidence="1 2">
    <name type="scientific">Tritrichomonas musculus</name>
    <dbReference type="NCBI Taxonomy" id="1915356"/>
    <lineage>
        <taxon>Eukaryota</taxon>
        <taxon>Metamonada</taxon>
        <taxon>Parabasalia</taxon>
        <taxon>Tritrichomonadida</taxon>
        <taxon>Tritrichomonadidae</taxon>
        <taxon>Tritrichomonas</taxon>
    </lineage>
</organism>
<dbReference type="Proteomes" id="UP001470230">
    <property type="component" value="Unassembled WGS sequence"/>
</dbReference>
<protein>
    <submittedName>
        <fullName evidence="1">Uncharacterized protein</fullName>
    </submittedName>
</protein>
<keyword evidence="2" id="KW-1185">Reference proteome</keyword>
<reference evidence="1 2" key="1">
    <citation type="submission" date="2024-04" db="EMBL/GenBank/DDBJ databases">
        <title>Tritrichomonas musculus Genome.</title>
        <authorList>
            <person name="Alves-Ferreira E."/>
            <person name="Grigg M."/>
            <person name="Lorenzi H."/>
            <person name="Galac M."/>
        </authorList>
    </citation>
    <scope>NUCLEOTIDE SEQUENCE [LARGE SCALE GENOMIC DNA]</scope>
    <source>
        <strain evidence="1 2">EAF2021</strain>
    </source>
</reference>
<feature type="non-terminal residue" evidence="1">
    <location>
        <position position="246"/>
    </location>
</feature>
<proteinExistence type="predicted"/>
<evidence type="ECO:0000313" key="2">
    <source>
        <dbReference type="Proteomes" id="UP001470230"/>
    </source>
</evidence>
<evidence type="ECO:0000313" key="1">
    <source>
        <dbReference type="EMBL" id="KAK8877855.1"/>
    </source>
</evidence>
<accession>A0ABR2JLN7</accession>
<gene>
    <name evidence="1" type="ORF">M9Y10_004618</name>
</gene>
<comment type="caution">
    <text evidence="1">The sequence shown here is derived from an EMBL/GenBank/DDBJ whole genome shotgun (WGS) entry which is preliminary data.</text>
</comment>
<dbReference type="EMBL" id="JAPFFF010000011">
    <property type="protein sequence ID" value="KAK8877855.1"/>
    <property type="molecule type" value="Genomic_DNA"/>
</dbReference>
<sequence>MSSPHVTRHISRHTTVHITWFNCKVFKQLQMNYRRDARSDESIPLPIETVYNSVKDAVTTINEDGHEDYFHNDIKHFNRIYFKYPPEWITSNVGEKIIGVRNMKISIRQCIRLRFVLYIRKYKQDKFNELAEGLYDFIGNLNDEQIQTVINRMEREDCKVFKVYYCNDIFDNVNDFIEDLNDAIDNVNIYDKLYRNVLKSAQSNDNKIAALDQLNEDMDDHTIICLRNHIPFHLDRENDTDIYEEI</sequence>
<name>A0ABR2JLN7_9EUKA</name>